<feature type="domain" description="RING-type" evidence="5">
    <location>
        <begin position="1208"/>
        <end position="1252"/>
    </location>
</feature>
<dbReference type="InterPro" id="IPR056446">
    <property type="entry name" value="TPR_HPS5_insects"/>
</dbReference>
<dbReference type="GO" id="GO:0005737">
    <property type="term" value="C:cytoplasm"/>
    <property type="evidence" value="ECO:0007669"/>
    <property type="project" value="TreeGrafter"/>
</dbReference>
<accession>A0A1B6EJC0</accession>
<dbReference type="Pfam" id="PF23757">
    <property type="entry name" value="TPR_HPS5_insect"/>
    <property type="match status" value="1"/>
</dbReference>
<feature type="compositionally biased region" description="Low complexity" evidence="4">
    <location>
        <begin position="460"/>
        <end position="469"/>
    </location>
</feature>
<dbReference type="PROSITE" id="PS50089">
    <property type="entry name" value="ZF_RING_2"/>
    <property type="match status" value="1"/>
</dbReference>
<dbReference type="AlphaFoldDB" id="A0A1B6EJC0"/>
<dbReference type="GO" id="GO:0008270">
    <property type="term" value="F:zinc ion binding"/>
    <property type="evidence" value="ECO:0007669"/>
    <property type="project" value="UniProtKB-KW"/>
</dbReference>
<dbReference type="SUPFAM" id="SSF50978">
    <property type="entry name" value="WD40 repeat-like"/>
    <property type="match status" value="1"/>
</dbReference>
<sequence>MADNLSAKVKYLLVESDNSYSSVLSPLKSTQRIKYTCFDVSPSFLVFGATSGGLYVFRREPCTFLQLLPNKEGAVNRVAISPDEKLIAFASVRGIVCVLQRAETSTNTRCLNRSVEHSGTTVTAICWVDHSDQVFVGDNQGRLSVIKVSLFMSKNMFHVPAFVFMQVQSAVVSICCREDRLLVSTYSRCYVCDTAREQYRQVGTKLRDGEYGACYVPSDPVRIFCARPGSRLWEVDEEGVVQRTHQLKQVLAQPPVLVVHHSRGIIAPEEGLKWPEQSFNFAQLLVVLDKFLFTFKQDGIYVIDPENVDIVLWSDCYKDIVDAKCIGDIIYVWTQSQEIHALQITPLDRCLLRLYFYKHYDLCSELCVRFSALIVQSPEILSKLGPLLGLKEVLKDNISNELQDCLKQIEMNTKEREFSLRLESGIFLVDNHHARWKLIERSKSIPKNNQRNLKTRSSRSRSLPPNNNSRKGRQESPKKISQVSRKTSASTNSLPELSKRIELEETEKVSSNRIKPSNKDLDQLLDKTNQDFIVPQIPFFPLSSPDLIHDALIEIGSSVSGKLLSGTKSLLDRWQKTSNDSQEPFDLKTGAYIEENQLDNPVEVVEDVIVEDLNKRKNVHQSLPKIDVSELVALCKNPAAEVTIQLLEELLDKVTRVCSVYNELLVNKKSKYIKGIFPFSHYLSKDHFLVITSWFHKSFKNGAILQWLYNQQGNSIKEETCEHPVVLQDVFSIESLQLDSALSKVLKLFSEVLDPCSIMECVESLGLPCVYLSWCVIIDRFQEGTFRYITKHGQSDNISCADWPRPLLLNAMFLSFRLEQVDSSFRMGTTQCVALKTISYILLKLVTHLEVTGKTKSDAENICNNLLLSYISKMVSKKCELSLNDIGLVSHIESAFIQVNAKSGYGTCHCAFPLPGVTVSTAKFSEIGERLISYHWEVFRQKIPLNGVKPDLLSHTSRKSDSSVVVSPLGNDTFRKFFEEKSEVNESNEEESKRNSCTESEYLKHIMKICSVSSSLLLWTLKNKAPNEGNNNISLVLVIQLGLISEFEKLMDCDDENWWENVVVMNADVKRGRCGACHTQWAATRKAGFQWTWLALMILKQLGSKKTVNILKKYSKDILPGELDQKFYQACVVTGMVDSRKDGLRSKVLDILQRISDSRTQRAVMAPQVGAKLKAALEEDGCMVSTDNMVSLSNHHWGAAVDLTGGDCGLCSLSLGEPRLLCDVGLRVFMCSHAFHNVCLRVAHSLLFCPLCAR</sequence>
<dbReference type="EMBL" id="GECZ01031763">
    <property type="protein sequence ID" value="JAS38006.1"/>
    <property type="molecule type" value="Transcribed_RNA"/>
</dbReference>
<dbReference type="GO" id="GO:0048066">
    <property type="term" value="P:developmental pigmentation"/>
    <property type="evidence" value="ECO:0007669"/>
    <property type="project" value="TreeGrafter"/>
</dbReference>
<evidence type="ECO:0000256" key="4">
    <source>
        <dbReference type="SAM" id="MobiDB-lite"/>
    </source>
</evidence>
<keyword evidence="1 3" id="KW-0479">Metal-binding</keyword>
<keyword evidence="1 3" id="KW-0863">Zinc-finger</keyword>
<gene>
    <name evidence="6" type="ORF">g.8554</name>
</gene>
<organism evidence="6">
    <name type="scientific">Cuerna arida</name>
    <dbReference type="NCBI Taxonomy" id="1464854"/>
    <lineage>
        <taxon>Eukaryota</taxon>
        <taxon>Metazoa</taxon>
        <taxon>Ecdysozoa</taxon>
        <taxon>Arthropoda</taxon>
        <taxon>Hexapoda</taxon>
        <taxon>Insecta</taxon>
        <taxon>Pterygota</taxon>
        <taxon>Neoptera</taxon>
        <taxon>Paraneoptera</taxon>
        <taxon>Hemiptera</taxon>
        <taxon>Auchenorrhyncha</taxon>
        <taxon>Membracoidea</taxon>
        <taxon>Cicadellidae</taxon>
        <taxon>Cicadellinae</taxon>
        <taxon>Proconiini</taxon>
        <taxon>Cuerna</taxon>
    </lineage>
</organism>
<dbReference type="InterPro" id="IPR015943">
    <property type="entry name" value="WD40/YVTN_repeat-like_dom_sf"/>
</dbReference>
<evidence type="ECO:0000256" key="3">
    <source>
        <dbReference type="PROSITE-ProRule" id="PRU00175"/>
    </source>
</evidence>
<feature type="region of interest" description="Disordered" evidence="4">
    <location>
        <begin position="447"/>
        <end position="499"/>
    </location>
</feature>
<reference evidence="6" key="1">
    <citation type="submission" date="2015-11" db="EMBL/GenBank/DDBJ databases">
        <title>De novo transcriptome assembly of four potential Pierce s Disease insect vectors from Arizona vineyards.</title>
        <authorList>
            <person name="Tassone E.E."/>
        </authorList>
    </citation>
    <scope>NUCLEOTIDE SEQUENCE</scope>
</reference>
<feature type="compositionally biased region" description="Polar residues" evidence="4">
    <location>
        <begin position="479"/>
        <end position="495"/>
    </location>
</feature>
<dbReference type="InterPro" id="IPR001841">
    <property type="entry name" value="Znf_RING"/>
</dbReference>
<dbReference type="Pfam" id="PF23756">
    <property type="entry name" value="Beta-prop_HPS5"/>
    <property type="match status" value="1"/>
</dbReference>
<evidence type="ECO:0000313" key="6">
    <source>
        <dbReference type="EMBL" id="JAS38006.1"/>
    </source>
</evidence>
<evidence type="ECO:0000259" key="5">
    <source>
        <dbReference type="PROSITE" id="PS50089"/>
    </source>
</evidence>
<proteinExistence type="predicted"/>
<dbReference type="InterPro" id="IPR036322">
    <property type="entry name" value="WD40_repeat_dom_sf"/>
</dbReference>
<name>A0A1B6EJC0_9HEMI</name>
<evidence type="ECO:0000256" key="1">
    <source>
        <dbReference type="ARBA" id="ARBA00022771"/>
    </source>
</evidence>
<dbReference type="Gene3D" id="2.130.10.10">
    <property type="entry name" value="YVTN repeat-like/Quinoprotein amine dehydrogenase"/>
    <property type="match status" value="1"/>
</dbReference>
<dbReference type="InterPro" id="IPR001680">
    <property type="entry name" value="WD40_rpt"/>
</dbReference>
<keyword evidence="2" id="KW-0862">Zinc</keyword>
<protein>
    <recommendedName>
        <fullName evidence="5">RING-type domain-containing protein</fullName>
    </recommendedName>
</protein>
<dbReference type="InterPro" id="IPR056499">
    <property type="entry name" value="Beta-prop_HPS5-like"/>
</dbReference>
<dbReference type="PANTHER" id="PTHR23287">
    <property type="entry name" value="RUBY-EYE2-LIKE PROTEIN"/>
    <property type="match status" value="1"/>
</dbReference>
<dbReference type="PANTHER" id="PTHR23287:SF18">
    <property type="entry name" value="BLOC-2 COMPLEX MEMBER HPS5"/>
    <property type="match status" value="1"/>
</dbReference>
<evidence type="ECO:0000256" key="2">
    <source>
        <dbReference type="ARBA" id="ARBA00022833"/>
    </source>
</evidence>
<dbReference type="SMART" id="SM00320">
    <property type="entry name" value="WD40"/>
    <property type="match status" value="2"/>
</dbReference>